<dbReference type="EMBL" id="AZHD01000021">
    <property type="protein sequence ID" value="OAA54992.1"/>
    <property type="molecule type" value="Genomic_DNA"/>
</dbReference>
<organism evidence="7 8">
    <name type="scientific">Niveomyces insectorum RCEF 264</name>
    <dbReference type="NCBI Taxonomy" id="1081102"/>
    <lineage>
        <taxon>Eukaryota</taxon>
        <taxon>Fungi</taxon>
        <taxon>Dikarya</taxon>
        <taxon>Ascomycota</taxon>
        <taxon>Pezizomycotina</taxon>
        <taxon>Sordariomycetes</taxon>
        <taxon>Hypocreomycetidae</taxon>
        <taxon>Hypocreales</taxon>
        <taxon>Cordycipitaceae</taxon>
        <taxon>Niveomyces</taxon>
    </lineage>
</organism>
<evidence type="ECO:0000256" key="6">
    <source>
        <dbReference type="SAM" id="MobiDB-lite"/>
    </source>
</evidence>
<evidence type="ECO:0000313" key="7">
    <source>
        <dbReference type="EMBL" id="OAA54992.1"/>
    </source>
</evidence>
<dbReference type="InterPro" id="IPR002848">
    <property type="entry name" value="Translin_fam"/>
</dbReference>
<dbReference type="GO" id="GO:0005634">
    <property type="term" value="C:nucleus"/>
    <property type="evidence" value="ECO:0007669"/>
    <property type="project" value="UniProtKB-SubCell"/>
</dbReference>
<dbReference type="AlphaFoldDB" id="A0A167N0T5"/>
<reference evidence="7 8" key="1">
    <citation type="journal article" date="2016" name="Genome Biol. Evol.">
        <title>Divergent and convergent evolution of fungal pathogenicity.</title>
        <authorList>
            <person name="Shang Y."/>
            <person name="Xiao G."/>
            <person name="Zheng P."/>
            <person name="Cen K."/>
            <person name="Zhan S."/>
            <person name="Wang C."/>
        </authorList>
    </citation>
    <scope>NUCLEOTIDE SEQUENCE [LARGE SCALE GENOMIC DNA]</scope>
    <source>
        <strain evidence="7 8">RCEF 264</strain>
    </source>
</reference>
<dbReference type="Pfam" id="PF01997">
    <property type="entry name" value="Translin"/>
    <property type="match status" value="1"/>
</dbReference>
<comment type="subcellular location">
    <subcellularLocation>
        <location evidence="2">Cytoplasm</location>
    </subcellularLocation>
    <subcellularLocation>
        <location evidence="1">Nucleus</location>
    </subcellularLocation>
</comment>
<dbReference type="CDD" id="cd14820">
    <property type="entry name" value="TRAX"/>
    <property type="match status" value="1"/>
</dbReference>
<feature type="compositionally biased region" description="Basic and acidic residues" evidence="6">
    <location>
        <begin position="1"/>
        <end position="17"/>
    </location>
</feature>
<dbReference type="InterPro" id="IPR016068">
    <property type="entry name" value="Translin_N"/>
</dbReference>
<evidence type="ECO:0000313" key="8">
    <source>
        <dbReference type="Proteomes" id="UP000076874"/>
    </source>
</evidence>
<gene>
    <name evidence="7" type="ORF">SPI_08496</name>
</gene>
<dbReference type="GO" id="GO:0005737">
    <property type="term" value="C:cytoplasm"/>
    <property type="evidence" value="ECO:0007669"/>
    <property type="project" value="UniProtKB-SubCell"/>
</dbReference>
<evidence type="ECO:0000256" key="2">
    <source>
        <dbReference type="ARBA" id="ARBA00004496"/>
    </source>
</evidence>
<dbReference type="GO" id="GO:0043565">
    <property type="term" value="F:sequence-specific DNA binding"/>
    <property type="evidence" value="ECO:0007669"/>
    <property type="project" value="InterPro"/>
</dbReference>
<feature type="region of interest" description="Disordered" evidence="6">
    <location>
        <begin position="304"/>
        <end position="324"/>
    </location>
</feature>
<dbReference type="SUPFAM" id="SSF74784">
    <property type="entry name" value="Translin"/>
    <property type="match status" value="1"/>
</dbReference>
<dbReference type="Gene3D" id="1.20.58.200">
    <property type="entry name" value="Translin, domain 2"/>
    <property type="match status" value="1"/>
</dbReference>
<sequence length="324" mass="35511">MAPEGKRRWQGEGDRSNRASSNKRPARPGASSSSSAAPRNAYTPMFEQFRDHLDAHHDRRERVVKASRDITALSKKAIFALQRVRRLHPDLAPEVDREVGARLADIGRLLAGLAPELQGINRSRYGRVLFGLEELVEALAFRYYLQHQALVSPEETAALIAQLCREGRAAAAAAAAAAATKEGENEAAADAEVDAGVEDAVPTIAPDEHDYLMGVLDLSGEMMRFATTSAALRGQLARGEHDDDDDDGGDDGGNRTVVNDMQALASFFQMLPQRHDKSWKSKMQVLQTSVQKVERLGYDFRVRGSERPKGWVPDNADDEQPGSP</sequence>
<proteinExistence type="inferred from homology"/>
<evidence type="ECO:0000256" key="4">
    <source>
        <dbReference type="ARBA" id="ARBA00022490"/>
    </source>
</evidence>
<dbReference type="Proteomes" id="UP000076874">
    <property type="component" value="Unassembled WGS sequence"/>
</dbReference>
<name>A0A167N0T5_9HYPO</name>
<evidence type="ECO:0000256" key="1">
    <source>
        <dbReference type="ARBA" id="ARBA00004123"/>
    </source>
</evidence>
<evidence type="ECO:0000256" key="3">
    <source>
        <dbReference type="ARBA" id="ARBA00005902"/>
    </source>
</evidence>
<comment type="caution">
    <text evidence="7">The sequence shown here is derived from an EMBL/GenBank/DDBJ whole genome shotgun (WGS) entry which is preliminary data.</text>
</comment>
<comment type="similarity">
    <text evidence="3">Belongs to the translin family.</text>
</comment>
<accession>A0A167N0T5</accession>
<feature type="compositionally biased region" description="Acidic residues" evidence="6">
    <location>
        <begin position="315"/>
        <end position="324"/>
    </location>
</feature>
<dbReference type="PANTHER" id="PTHR10741">
    <property type="entry name" value="TRANSLIN AND TRANSLIN ASSOCIATED PROTEIN X"/>
    <property type="match status" value="1"/>
</dbReference>
<feature type="compositionally biased region" description="Low complexity" evidence="6">
    <location>
        <begin position="27"/>
        <end position="41"/>
    </location>
</feature>
<dbReference type="Gene3D" id="1.20.58.190">
    <property type="entry name" value="Translin, domain 1"/>
    <property type="match status" value="1"/>
</dbReference>
<dbReference type="InterPro" id="IPR016069">
    <property type="entry name" value="Translin_C"/>
</dbReference>
<keyword evidence="4" id="KW-0963">Cytoplasm</keyword>
<keyword evidence="5" id="KW-0539">Nucleus</keyword>
<dbReference type="STRING" id="1081102.A0A167N0T5"/>
<evidence type="ECO:0000256" key="5">
    <source>
        <dbReference type="ARBA" id="ARBA00023242"/>
    </source>
</evidence>
<protein>
    <submittedName>
        <fullName evidence="7">Translin-associated factor</fullName>
    </submittedName>
</protein>
<feature type="region of interest" description="Disordered" evidence="6">
    <location>
        <begin position="1"/>
        <end position="41"/>
    </location>
</feature>
<dbReference type="InterPro" id="IPR036081">
    <property type="entry name" value="Translin_sf"/>
</dbReference>
<keyword evidence="8" id="KW-1185">Reference proteome</keyword>
<feature type="region of interest" description="Disordered" evidence="6">
    <location>
        <begin position="235"/>
        <end position="255"/>
    </location>
</feature>
<dbReference type="OrthoDB" id="31005at2759"/>